<dbReference type="CDD" id="cd07983">
    <property type="entry name" value="LPLAT_DUF374-like"/>
    <property type="match status" value="1"/>
</dbReference>
<feature type="domain" description="DUF374" evidence="2">
    <location>
        <begin position="63"/>
        <end position="129"/>
    </location>
</feature>
<keyword evidence="1" id="KW-0472">Membrane</keyword>
<gene>
    <name evidence="3" type="ORF">MNB_SV-13-682</name>
</gene>
<evidence type="ECO:0000256" key="1">
    <source>
        <dbReference type="SAM" id="Phobius"/>
    </source>
</evidence>
<evidence type="ECO:0000313" key="3">
    <source>
        <dbReference type="EMBL" id="SFV68714.1"/>
    </source>
</evidence>
<reference evidence="3" key="1">
    <citation type="submission" date="2016-10" db="EMBL/GenBank/DDBJ databases">
        <authorList>
            <person name="de Groot N.N."/>
        </authorList>
    </citation>
    <scope>NUCLEOTIDE SEQUENCE</scope>
</reference>
<sequence>MKKFLRSLGQVLVPVLLYILMRLIWFTTRKTFHFITDISEKQHVCVTWHGELLMTPQAYRKIHPKHKASAIISAHFDGALIAGTLKFLKIRSLRGSSRKGAKQVLLQAFKSIKLGEEVLITPDGPKGPRHTMNDGAVGIAIKSKLPIFVMSFQASSYWQLKSWDKFIIPKPFSTLDFYIQSLSLEGMAQEEAKAYLSKQMLAYSMP</sequence>
<name>A0A1W1CSF6_9ZZZZ</name>
<accession>A0A1W1CSF6</accession>
<keyword evidence="1" id="KW-1133">Transmembrane helix</keyword>
<dbReference type="EMBL" id="FPHM01000125">
    <property type="protein sequence ID" value="SFV68714.1"/>
    <property type="molecule type" value="Genomic_DNA"/>
</dbReference>
<dbReference type="InterPro" id="IPR007172">
    <property type="entry name" value="DUF374"/>
</dbReference>
<dbReference type="Pfam" id="PF04028">
    <property type="entry name" value="DUF374"/>
    <property type="match status" value="1"/>
</dbReference>
<keyword evidence="1" id="KW-0812">Transmembrane</keyword>
<proteinExistence type="predicted"/>
<organism evidence="3">
    <name type="scientific">hydrothermal vent metagenome</name>
    <dbReference type="NCBI Taxonomy" id="652676"/>
    <lineage>
        <taxon>unclassified sequences</taxon>
        <taxon>metagenomes</taxon>
        <taxon>ecological metagenomes</taxon>
    </lineage>
</organism>
<protein>
    <recommendedName>
        <fullName evidence="2">DUF374 domain-containing protein</fullName>
    </recommendedName>
</protein>
<feature type="transmembrane region" description="Helical" evidence="1">
    <location>
        <begin position="7"/>
        <end position="25"/>
    </location>
</feature>
<dbReference type="AlphaFoldDB" id="A0A1W1CSF6"/>
<evidence type="ECO:0000259" key="2">
    <source>
        <dbReference type="Pfam" id="PF04028"/>
    </source>
</evidence>